<dbReference type="Proteomes" id="UP000254082">
    <property type="component" value="Unassembled WGS sequence"/>
</dbReference>
<sequence>MKTLEEIYNQHAEMPYIWPKYEEELRRKPIPKRNMERTKEGLLPGHIILLWRINFGTYTTQSPLHKYFYTTYGINAQKELDWLIEQGYIRLMTDQESLIYLRAGQVKDFLKAKDVKGLPKMKRPDLDQKMAEVYSEENLAPLFDLRGYVLTEKGQETLAAHPEIVERHPQKKF</sequence>
<organism evidence="1 2">
    <name type="scientific">Streptococcus downei MFe28</name>
    <dbReference type="NCBI Taxonomy" id="764290"/>
    <lineage>
        <taxon>Bacteria</taxon>
        <taxon>Bacillati</taxon>
        <taxon>Bacillota</taxon>
        <taxon>Bacilli</taxon>
        <taxon>Lactobacillales</taxon>
        <taxon>Streptococcaceae</taxon>
        <taxon>Streptococcus</taxon>
    </lineage>
</organism>
<name>A0A380JEF7_STRDO</name>
<dbReference type="RefSeq" id="WP_167410114.1">
    <property type="nucleotide sequence ID" value="NZ_UHFA01000002.1"/>
</dbReference>
<reference evidence="1 2" key="1">
    <citation type="submission" date="2018-06" db="EMBL/GenBank/DDBJ databases">
        <authorList>
            <consortium name="Pathogen Informatics"/>
            <person name="Doyle S."/>
        </authorList>
    </citation>
    <scope>NUCLEOTIDE SEQUENCE [LARGE SCALE GENOMIC DNA]</scope>
    <source>
        <strain evidence="2">NCTC 11391</strain>
    </source>
</reference>
<protein>
    <submittedName>
        <fullName evidence="1">Uncharacterized protein</fullName>
    </submittedName>
</protein>
<proteinExistence type="predicted"/>
<evidence type="ECO:0000313" key="1">
    <source>
        <dbReference type="EMBL" id="SUN36482.1"/>
    </source>
</evidence>
<evidence type="ECO:0000313" key="2">
    <source>
        <dbReference type="Proteomes" id="UP000254082"/>
    </source>
</evidence>
<accession>A0A380JEF7</accession>
<keyword evidence="2" id="KW-1185">Reference proteome</keyword>
<dbReference type="EMBL" id="UHFA01000002">
    <property type="protein sequence ID" value="SUN36482.1"/>
    <property type="molecule type" value="Genomic_DNA"/>
</dbReference>
<gene>
    <name evidence="1" type="ORF">NCTC11391_01496</name>
</gene>
<dbReference type="AlphaFoldDB" id="A0A380JEF7"/>